<feature type="compositionally biased region" description="Acidic residues" evidence="1">
    <location>
        <begin position="105"/>
        <end position="125"/>
    </location>
</feature>
<evidence type="ECO:0000256" key="2">
    <source>
        <dbReference type="SAM" id="Phobius"/>
    </source>
</evidence>
<reference evidence="3 4" key="1">
    <citation type="submission" date="2016-09" db="EMBL/GenBank/DDBJ databases">
        <authorList>
            <consortium name="Pathogen Informatics"/>
        </authorList>
    </citation>
    <scope>NUCLEOTIDE SEQUENCE [LARGE SCALE GENOMIC DNA]</scope>
</reference>
<keyword evidence="2" id="KW-1133">Transmembrane helix</keyword>
<evidence type="ECO:0000313" key="4">
    <source>
        <dbReference type="Proteomes" id="UP000240500"/>
    </source>
</evidence>
<dbReference type="Proteomes" id="UP000240500">
    <property type="component" value="Chromosome 7"/>
</dbReference>
<gene>
    <name evidence="3" type="ORF">PRG01_0706400</name>
</gene>
<organism evidence="3 4">
    <name type="scientific">Plasmodium reichenowi</name>
    <dbReference type="NCBI Taxonomy" id="5854"/>
    <lineage>
        <taxon>Eukaryota</taxon>
        <taxon>Sar</taxon>
        <taxon>Alveolata</taxon>
        <taxon>Apicomplexa</taxon>
        <taxon>Aconoidasida</taxon>
        <taxon>Haemosporida</taxon>
        <taxon>Plasmodiidae</taxon>
        <taxon>Plasmodium</taxon>
        <taxon>Plasmodium (Laverania)</taxon>
    </lineage>
</organism>
<feature type="transmembrane region" description="Helical" evidence="2">
    <location>
        <begin position="43"/>
        <end position="60"/>
    </location>
</feature>
<proteinExistence type="predicted"/>
<keyword evidence="2" id="KW-0812">Transmembrane</keyword>
<feature type="compositionally biased region" description="Low complexity" evidence="1">
    <location>
        <begin position="220"/>
        <end position="230"/>
    </location>
</feature>
<sequence length="960" mass="116091">MNITIKESLEHVCEVFAFFGIDYISAETLRRGKNDKKVKRRKVIIRYNFLINDLCLLYFFEFTRRFKPSYNDYIKKEITKMEEKYIINVDKSRRNINNNDNNNDNNDDNNNDNNDDNNNDNNDDNNNDKDNLFSDEEDYLYEGLDDDTTYFDDFNLISPLVILLLEYFEYPRLYQLLKCNFQNTKELLLCIGFLIDSTSLFEQYDKRQIYYEEFFRNIHNNNDNNNNNTNKMKTRKKDEEKQNEEHDKEYYHFYHYINEAMNLLYNKPYDIEMFQYKYFYNFLQSLKKKKKRKKEKYRMDNKRRVDNKLIAKENNNIDNKSMCDHINNNRNDNSVSTENYVLDKCKALNNIDKDNIYNSDDIIDNIKDNLITLIDYIHYDYSTYQEEFLTCYYSNIYCCLEENYIYLDEDTHKLYIIEIIKNINKNCNKLIQIYNKIQKQIFYLEHIDLTRIKLFCEFNDIVTAYVQPHNGIIHITNYKQNIRNTESILDKWGIQRKIKKINLENNFLFNISIDNEKENNLIITNITGNNNIKTDDDNNNNNNMSHINITKKKRTTTSLSHSNNKNDVRTNNYKSSEFFEDVHLDILEEKININEFFILNNISLYNNIIHIYKNGKFFFPYEQLRAVFWIWIQSIFSDISYLEKDVEEEKLKEKENIDLHVDFFDINNNKFFYDNIAHRDEDNPLQIHILSDLTNFEMNYRLVKEYLNEKGCTCGYNKVVKKDEEKNIPKLNNIIKYINNLHNEFDAFYNYKKKSKNLKGDMFVEYLEEKKKNMVINSNIEKEDYTTLSHIVNKKLIPIDKILNYNPSLDFSYIIQGIKHNNFIKTSININQVQENDWYEMYIYHKNKKNKSSEKKIKNTSILLNQNFINNEHNNNNIIRLTSSSKYKINEKPSTYASTIFQYSEQFISNNDIYTFADNINKKREHFLEHIKTKQHKCRHNFYHILSKVETYMNCVAYNL</sequence>
<dbReference type="VEuPathDB" id="PlasmoDB:PRCDC_0706400"/>
<feature type="region of interest" description="Disordered" evidence="1">
    <location>
        <begin position="220"/>
        <end position="244"/>
    </location>
</feature>
<dbReference type="OrthoDB" id="378019at2759"/>
<name>A0A2P9D9L5_PLARE</name>
<accession>A0A2P9D9L5</accession>
<dbReference type="AlphaFoldDB" id="A0A2P9D9L5"/>
<protein>
    <submittedName>
        <fullName evidence="3">Uncharacterized protein</fullName>
    </submittedName>
</protein>
<feature type="region of interest" description="Disordered" evidence="1">
    <location>
        <begin position="94"/>
        <end position="132"/>
    </location>
</feature>
<dbReference type="EMBL" id="LT969570">
    <property type="protein sequence ID" value="SOV77717.1"/>
    <property type="molecule type" value="Genomic_DNA"/>
</dbReference>
<dbReference type="VEuPathDB" id="PlasmoDB:PRG01_0706400"/>
<evidence type="ECO:0000256" key="1">
    <source>
        <dbReference type="SAM" id="MobiDB-lite"/>
    </source>
</evidence>
<evidence type="ECO:0000313" key="3">
    <source>
        <dbReference type="EMBL" id="SOV77717.1"/>
    </source>
</evidence>
<keyword evidence="2" id="KW-0472">Membrane</keyword>